<evidence type="ECO:0000256" key="1">
    <source>
        <dbReference type="ARBA" id="ARBA00010062"/>
    </source>
</evidence>
<keyword evidence="7" id="KW-1185">Reference proteome</keyword>
<dbReference type="PANTHER" id="PTHR47235:SF1">
    <property type="entry name" value="BLR6548 PROTEIN"/>
    <property type="match status" value="1"/>
</dbReference>
<dbReference type="InterPro" id="IPR028082">
    <property type="entry name" value="Peripla_BP_I"/>
</dbReference>
<dbReference type="EMBL" id="MBLM01000135">
    <property type="protein sequence ID" value="OHV33056.1"/>
    <property type="molecule type" value="Genomic_DNA"/>
</dbReference>
<dbReference type="PANTHER" id="PTHR47235">
    <property type="entry name" value="BLR6548 PROTEIN"/>
    <property type="match status" value="1"/>
</dbReference>
<feature type="domain" description="Leucine-binding protein" evidence="5">
    <location>
        <begin position="76"/>
        <end position="389"/>
    </location>
</feature>
<dbReference type="SUPFAM" id="SSF53822">
    <property type="entry name" value="Periplasmic binding protein-like I"/>
    <property type="match status" value="1"/>
</dbReference>
<protein>
    <submittedName>
        <fullName evidence="6">Branched-chain amino acid ABC transporter substrate-binding protein</fullName>
    </submittedName>
</protein>
<evidence type="ECO:0000259" key="5">
    <source>
        <dbReference type="Pfam" id="PF13458"/>
    </source>
</evidence>
<dbReference type="Proteomes" id="UP000179627">
    <property type="component" value="Unassembled WGS sequence"/>
</dbReference>
<keyword evidence="2 4" id="KW-0732">Signal</keyword>
<evidence type="ECO:0000313" key="7">
    <source>
        <dbReference type="Proteomes" id="UP000179627"/>
    </source>
</evidence>
<gene>
    <name evidence="6" type="ORF">CC117_23765</name>
</gene>
<dbReference type="Pfam" id="PF13458">
    <property type="entry name" value="Peripla_BP_6"/>
    <property type="match status" value="1"/>
</dbReference>
<evidence type="ECO:0000256" key="4">
    <source>
        <dbReference type="SAM" id="SignalP"/>
    </source>
</evidence>
<comment type="caution">
    <text evidence="6">The sequence shown here is derived from an EMBL/GenBank/DDBJ whole genome shotgun (WGS) entry which is preliminary data.</text>
</comment>
<name>A0A1S1QHG5_9ACTN</name>
<organism evidence="6 7">
    <name type="scientific">Parafrankia colletiae</name>
    <dbReference type="NCBI Taxonomy" id="573497"/>
    <lineage>
        <taxon>Bacteria</taxon>
        <taxon>Bacillati</taxon>
        <taxon>Actinomycetota</taxon>
        <taxon>Actinomycetes</taxon>
        <taxon>Frankiales</taxon>
        <taxon>Frankiaceae</taxon>
        <taxon>Parafrankia</taxon>
    </lineage>
</organism>
<dbReference type="InterPro" id="IPR028081">
    <property type="entry name" value="Leu-bd"/>
</dbReference>
<feature type="chain" id="PRO_5039494623" evidence="4">
    <location>
        <begin position="27"/>
        <end position="446"/>
    </location>
</feature>
<evidence type="ECO:0000256" key="2">
    <source>
        <dbReference type="ARBA" id="ARBA00022729"/>
    </source>
</evidence>
<proteinExistence type="inferred from homology"/>
<feature type="signal peptide" evidence="4">
    <location>
        <begin position="1"/>
        <end position="26"/>
    </location>
</feature>
<dbReference type="AlphaFoldDB" id="A0A1S1QHG5"/>
<evidence type="ECO:0000256" key="3">
    <source>
        <dbReference type="SAM" id="MobiDB-lite"/>
    </source>
</evidence>
<comment type="similarity">
    <text evidence="1">Belongs to the leucine-binding protein family.</text>
</comment>
<dbReference type="Gene3D" id="3.40.50.2300">
    <property type="match status" value="2"/>
</dbReference>
<dbReference type="PROSITE" id="PS51257">
    <property type="entry name" value="PROKAR_LIPOPROTEIN"/>
    <property type="match status" value="1"/>
</dbReference>
<sequence length="446" mass="48447">MRRRRTRGFRLSGLLVLLCLVVAACSNSTGEESDTNAPPASTPNRGNPGVSTTEIRFSLLATRSNNPIGTCILDCFNDGVEAYFAFRNSEGGVHGRRLVVAEQIDDELGRNREGALQIITGNNTFATFGAAQLPLGWAELARAGVPQYVWAIQPAAMVNQKSIFGNAAPVCLDCTLRTYPYVAGLANATKIAALGYGVSDVSKECTSTITRTIDRYHGDTGQEIVYKNDGLGFGLPNGIGPEVSEMKRVGTQMIMTCLDLNGMRTLAQELERQGMRDVVLYHSNTYDQDFVAAAGDLFEGDYVGVSFRPFEADPAGTGLADYFRWMQETGAGITEAAMAGWINADLAYQGILAAGPNFTRASVVEATNRLTDYSADGLINPIDWSRQHEYPTEEDPTTHGYKEECQALVQVKGGKFEVVGGTRAEPFVCWSNENRDWSEPRPTAIT</sequence>
<reference evidence="7" key="1">
    <citation type="submission" date="2016-07" db="EMBL/GenBank/DDBJ databases">
        <title>Sequence Frankia sp. strain CcI1.17.</title>
        <authorList>
            <person name="Ghodhbane-Gtari F."/>
            <person name="Swanson E."/>
            <person name="Gueddou A."/>
            <person name="Morris K."/>
            <person name="Hezbri K."/>
            <person name="Ktari A."/>
            <person name="Nouioui I."/>
            <person name="Abebe-Akele F."/>
            <person name="Simpson S."/>
            <person name="Thomas K."/>
            <person name="Gtari M."/>
            <person name="Tisa L.S."/>
            <person name="Hurst S."/>
        </authorList>
    </citation>
    <scope>NUCLEOTIDE SEQUENCE [LARGE SCALE GENOMIC DNA]</scope>
    <source>
        <strain evidence="7">Cc1.17</strain>
    </source>
</reference>
<evidence type="ECO:0000313" key="6">
    <source>
        <dbReference type="EMBL" id="OHV33056.1"/>
    </source>
</evidence>
<dbReference type="RefSeq" id="WP_071087402.1">
    <property type="nucleotide sequence ID" value="NZ_MBLM01000135.1"/>
</dbReference>
<accession>A0A1S1QHG5</accession>
<feature type="region of interest" description="Disordered" evidence="3">
    <location>
        <begin position="29"/>
        <end position="50"/>
    </location>
</feature>